<keyword evidence="2" id="KW-0547">Nucleotide-binding</keyword>
<dbReference type="Pfam" id="PF08308">
    <property type="entry name" value="PEGA"/>
    <property type="match status" value="1"/>
</dbReference>
<dbReference type="EMBL" id="CP043494">
    <property type="protein sequence ID" value="WNG43824.1"/>
    <property type="molecule type" value="Genomic_DNA"/>
</dbReference>
<dbReference type="InterPro" id="IPR011009">
    <property type="entry name" value="Kinase-like_dom_sf"/>
</dbReference>
<feature type="domain" description="Protein kinase" evidence="5">
    <location>
        <begin position="28"/>
        <end position="304"/>
    </location>
</feature>
<dbReference type="Pfam" id="PF00069">
    <property type="entry name" value="Pkinase"/>
    <property type="match status" value="1"/>
</dbReference>
<dbReference type="PROSITE" id="PS50011">
    <property type="entry name" value="PROTEIN_KINASE_DOM"/>
    <property type="match status" value="1"/>
</dbReference>
<sequence>MRDLHTWTSESDTQRFVIWREGVTVGRYQLLARLAVGGMAEIWLARQTGPRGFEKFVAIKRLVEKLSSDTEFVGLFLDEARLAAQLNHPHIVQIFELGEEEGAYYIAMEYLAGETLTSIARACARQKKLLPLALAVRFVADAAEGLAYAHAKQGPDGALLGIVHRDVSPQNILVTYDGTVKLLDFGIAKAANRETQTQVGQVRGKAAYMSPEQARGEPLDGRSDIFSLGIVLFELVTGTRLFPSTESLAAMNMLADGTPLPIAHERNPRVPESLSRIISRALARQPAQRYASARHFHAALTEWLRGQPKEPDSCEMARFMMQLFGERIQERARLLETARVGELTPSSVRRVAGRSQSGSSMPARVTGTQELTLKLPAPRWRRWPWLAGAAGVSLLAITGVFFALRASPVEPSIVHAPPVAERPPTPVKPPVLTIETAPPGARISVDGQEVGVSPLTLETLAPGEHLVKALLEGREPVERPVKLSQPGERTVVILELAAPPQPLPPEALVAEAPVPESAEPLSAAEVARVTKRARGRLSLDTTPRTYVYLRGRKLGATPLIEVPLPVGRHQLKLVNEDKDISTVIEVEIRAGKTTGKKLRL</sequence>
<dbReference type="InterPro" id="IPR000719">
    <property type="entry name" value="Prot_kinase_dom"/>
</dbReference>
<evidence type="ECO:0000256" key="1">
    <source>
        <dbReference type="ARBA" id="ARBA00022679"/>
    </source>
</evidence>
<evidence type="ECO:0000259" key="5">
    <source>
        <dbReference type="PROSITE" id="PS50011"/>
    </source>
</evidence>
<dbReference type="PANTHER" id="PTHR43289">
    <property type="entry name" value="MITOGEN-ACTIVATED PROTEIN KINASE KINASE KINASE 20-RELATED"/>
    <property type="match status" value="1"/>
</dbReference>
<dbReference type="PROSITE" id="PS00109">
    <property type="entry name" value="PROTEIN_KINASE_TYR"/>
    <property type="match status" value="1"/>
</dbReference>
<keyword evidence="3 6" id="KW-0418">Kinase</keyword>
<keyword evidence="1" id="KW-0808">Transferase</keyword>
<evidence type="ECO:0000313" key="6">
    <source>
        <dbReference type="EMBL" id="WNG43824.1"/>
    </source>
</evidence>
<evidence type="ECO:0000256" key="3">
    <source>
        <dbReference type="ARBA" id="ARBA00022777"/>
    </source>
</evidence>
<proteinExistence type="predicted"/>
<name>A0ABY9WJ60_9BACT</name>
<dbReference type="SUPFAM" id="SSF56112">
    <property type="entry name" value="Protein kinase-like (PK-like)"/>
    <property type="match status" value="1"/>
</dbReference>
<dbReference type="Gene3D" id="3.30.200.20">
    <property type="entry name" value="Phosphorylase Kinase, domain 1"/>
    <property type="match status" value="1"/>
</dbReference>
<reference evidence="6 7" key="1">
    <citation type="submission" date="2019-08" db="EMBL/GenBank/DDBJ databases">
        <title>Archangium and Cystobacter genomes.</title>
        <authorList>
            <person name="Chen I.-C.K."/>
            <person name="Wielgoss S."/>
        </authorList>
    </citation>
    <scope>NUCLEOTIDE SEQUENCE [LARGE SCALE GENOMIC DNA]</scope>
    <source>
        <strain evidence="6 7">Cbm 6</strain>
    </source>
</reference>
<evidence type="ECO:0000313" key="7">
    <source>
        <dbReference type="Proteomes" id="UP001611383"/>
    </source>
</evidence>
<dbReference type="Proteomes" id="UP001611383">
    <property type="component" value="Chromosome"/>
</dbReference>
<keyword evidence="4" id="KW-0067">ATP-binding</keyword>
<dbReference type="Gene3D" id="1.10.510.10">
    <property type="entry name" value="Transferase(Phosphotransferase) domain 1"/>
    <property type="match status" value="1"/>
</dbReference>
<dbReference type="RefSeq" id="WP_395815570.1">
    <property type="nucleotide sequence ID" value="NZ_CP043494.1"/>
</dbReference>
<protein>
    <submittedName>
        <fullName evidence="6">Protein kinase</fullName>
    </submittedName>
</protein>
<evidence type="ECO:0000256" key="4">
    <source>
        <dbReference type="ARBA" id="ARBA00022840"/>
    </source>
</evidence>
<accession>A0ABY9WJ60</accession>
<evidence type="ECO:0000256" key="2">
    <source>
        <dbReference type="ARBA" id="ARBA00022741"/>
    </source>
</evidence>
<dbReference type="InterPro" id="IPR013229">
    <property type="entry name" value="PEGA"/>
</dbReference>
<dbReference type="PANTHER" id="PTHR43289:SF6">
    <property type="entry name" value="SERINE_THREONINE-PROTEIN KINASE NEKL-3"/>
    <property type="match status" value="1"/>
</dbReference>
<keyword evidence="7" id="KW-1185">Reference proteome</keyword>
<gene>
    <name evidence="6" type="ORF">F0U60_06725</name>
</gene>
<dbReference type="CDD" id="cd14014">
    <property type="entry name" value="STKc_PknB_like"/>
    <property type="match status" value="1"/>
</dbReference>
<dbReference type="InterPro" id="IPR008266">
    <property type="entry name" value="Tyr_kinase_AS"/>
</dbReference>
<dbReference type="GO" id="GO:0016301">
    <property type="term" value="F:kinase activity"/>
    <property type="evidence" value="ECO:0007669"/>
    <property type="project" value="UniProtKB-KW"/>
</dbReference>
<organism evidence="6 7">
    <name type="scientific">Archangium minus</name>
    <dbReference type="NCBI Taxonomy" id="83450"/>
    <lineage>
        <taxon>Bacteria</taxon>
        <taxon>Pseudomonadati</taxon>
        <taxon>Myxococcota</taxon>
        <taxon>Myxococcia</taxon>
        <taxon>Myxococcales</taxon>
        <taxon>Cystobacterineae</taxon>
        <taxon>Archangiaceae</taxon>
        <taxon>Archangium</taxon>
    </lineage>
</organism>